<gene>
    <name evidence="2" type="ORF">SFRICE_004465</name>
</gene>
<accession>A0A2H1VQM2</accession>
<evidence type="ECO:0000313" key="2">
    <source>
        <dbReference type="EMBL" id="SOQ43119.1"/>
    </source>
</evidence>
<organism evidence="2">
    <name type="scientific">Spodoptera frugiperda</name>
    <name type="common">Fall armyworm</name>
    <dbReference type="NCBI Taxonomy" id="7108"/>
    <lineage>
        <taxon>Eukaryota</taxon>
        <taxon>Metazoa</taxon>
        <taxon>Ecdysozoa</taxon>
        <taxon>Arthropoda</taxon>
        <taxon>Hexapoda</taxon>
        <taxon>Insecta</taxon>
        <taxon>Pterygota</taxon>
        <taxon>Neoptera</taxon>
        <taxon>Endopterygota</taxon>
        <taxon>Lepidoptera</taxon>
        <taxon>Glossata</taxon>
        <taxon>Ditrysia</taxon>
        <taxon>Noctuoidea</taxon>
        <taxon>Noctuidae</taxon>
        <taxon>Amphipyrinae</taxon>
        <taxon>Spodoptera</taxon>
    </lineage>
</organism>
<name>A0A2H1VQM2_SPOFR</name>
<feature type="region of interest" description="Disordered" evidence="1">
    <location>
        <begin position="1"/>
        <end position="38"/>
    </location>
</feature>
<reference evidence="2" key="1">
    <citation type="submission" date="2016-07" db="EMBL/GenBank/DDBJ databases">
        <authorList>
            <person name="Bretaudeau A."/>
        </authorList>
    </citation>
    <scope>NUCLEOTIDE SEQUENCE</scope>
    <source>
        <strain evidence="2">Rice</strain>
        <tissue evidence="2">Whole body</tissue>
    </source>
</reference>
<feature type="compositionally biased region" description="Polar residues" evidence="1">
    <location>
        <begin position="8"/>
        <end position="24"/>
    </location>
</feature>
<protein>
    <submittedName>
        <fullName evidence="2">SFRICE_004465</fullName>
    </submittedName>
</protein>
<proteinExistence type="predicted"/>
<sequence>MEKHPKTYEQTTSKGHLQRSSNDFSRLGRGERECQTLTDQKTTPFLVLLFVPEPRNQTRDMEP</sequence>
<evidence type="ECO:0000256" key="1">
    <source>
        <dbReference type="SAM" id="MobiDB-lite"/>
    </source>
</evidence>
<dbReference type="AlphaFoldDB" id="A0A2H1VQM2"/>
<dbReference type="EMBL" id="ODYU01003848">
    <property type="protein sequence ID" value="SOQ43119.1"/>
    <property type="molecule type" value="Genomic_DNA"/>
</dbReference>